<dbReference type="PANTHER" id="PTHR22572">
    <property type="entry name" value="SUGAR-1-PHOSPHATE GUANYL TRANSFERASE"/>
    <property type="match status" value="1"/>
</dbReference>
<dbReference type="InterPro" id="IPR005835">
    <property type="entry name" value="NTP_transferase_dom"/>
</dbReference>
<dbReference type="AlphaFoldDB" id="A0A381T3Q4"/>
<dbReference type="EMBL" id="UINC01003673">
    <property type="protein sequence ID" value="SVA08323.1"/>
    <property type="molecule type" value="Genomic_DNA"/>
</dbReference>
<proteinExistence type="predicted"/>
<organism evidence="2">
    <name type="scientific">marine metagenome</name>
    <dbReference type="NCBI Taxonomy" id="408172"/>
    <lineage>
        <taxon>unclassified sequences</taxon>
        <taxon>metagenomes</taxon>
        <taxon>ecological metagenomes</taxon>
    </lineage>
</organism>
<dbReference type="InterPro" id="IPR029044">
    <property type="entry name" value="Nucleotide-diphossugar_trans"/>
</dbReference>
<dbReference type="Gene3D" id="3.90.550.10">
    <property type="entry name" value="Spore Coat Polysaccharide Biosynthesis Protein SpsA, Chain A"/>
    <property type="match status" value="1"/>
</dbReference>
<dbReference type="CDD" id="cd06422">
    <property type="entry name" value="NTP_transferase_like_1"/>
    <property type="match status" value="1"/>
</dbReference>
<evidence type="ECO:0000313" key="2">
    <source>
        <dbReference type="EMBL" id="SVA08323.1"/>
    </source>
</evidence>
<feature type="domain" description="Nucleotidyl transferase" evidence="1">
    <location>
        <begin position="3"/>
        <end position="122"/>
    </location>
</feature>
<sequence length="218" mass="24358">MRAMILAAGRGERLMPLTEQIPKPLISIHGETLLQRNISNLILAGVEEIIINTSWLGSMIEEYINVMNDPGPKIICVHEGDEPLGTGGGILNALSYFKNEPFWVINADIITNFSFTINPLVKDFVGHLILVKNPDHNLSGDFGLEGNLVLNRSSHMYTFSGISLLKPEIFRSHNDQRFSLAKLLRRYVQKGAISGELYSGKWLDVGTMERLNKAKELI</sequence>
<accession>A0A381T3Q4</accession>
<evidence type="ECO:0000259" key="1">
    <source>
        <dbReference type="Pfam" id="PF00483"/>
    </source>
</evidence>
<gene>
    <name evidence="2" type="ORF">METZ01_LOCUS61177</name>
</gene>
<reference evidence="2" key="1">
    <citation type="submission" date="2018-05" db="EMBL/GenBank/DDBJ databases">
        <authorList>
            <person name="Lanie J.A."/>
            <person name="Ng W.-L."/>
            <person name="Kazmierczak K.M."/>
            <person name="Andrzejewski T.M."/>
            <person name="Davidsen T.M."/>
            <person name="Wayne K.J."/>
            <person name="Tettelin H."/>
            <person name="Glass J.I."/>
            <person name="Rusch D."/>
            <person name="Podicherti R."/>
            <person name="Tsui H.-C.T."/>
            <person name="Winkler M.E."/>
        </authorList>
    </citation>
    <scope>NUCLEOTIDE SEQUENCE</scope>
</reference>
<name>A0A381T3Q4_9ZZZZ</name>
<protein>
    <recommendedName>
        <fullName evidence="1">Nucleotidyl transferase domain-containing protein</fullName>
    </recommendedName>
</protein>
<dbReference type="Pfam" id="PF00483">
    <property type="entry name" value="NTP_transferase"/>
    <property type="match status" value="1"/>
</dbReference>
<dbReference type="SUPFAM" id="SSF53448">
    <property type="entry name" value="Nucleotide-diphospho-sugar transferases"/>
    <property type="match status" value="1"/>
</dbReference>
<dbReference type="InterPro" id="IPR050486">
    <property type="entry name" value="Mannose-1P_guanyltransferase"/>
</dbReference>